<protein>
    <recommendedName>
        <fullName evidence="3">Sex-determining region Y protein</fullName>
    </recommendedName>
    <alternativeName>
        <fullName evidence="10">Testis-determining factor</fullName>
    </alternativeName>
</protein>
<keyword evidence="6" id="KW-0726">Sexual differentiation</keyword>
<dbReference type="InterPro" id="IPR036910">
    <property type="entry name" value="HMG_box_dom_sf"/>
</dbReference>
<keyword evidence="5" id="KW-0112">Calmodulin-binding</keyword>
<dbReference type="EMBL" id="CALNXK010000001">
    <property type="protein sequence ID" value="CAH3032670.1"/>
    <property type="molecule type" value="Genomic_DNA"/>
</dbReference>
<dbReference type="SMART" id="SM00398">
    <property type="entry name" value="HMG"/>
    <property type="match status" value="1"/>
</dbReference>
<dbReference type="PRINTS" id="PR00886">
    <property type="entry name" value="HIGHMOBLTY12"/>
</dbReference>
<dbReference type="SUPFAM" id="SSF47095">
    <property type="entry name" value="HMG-box"/>
    <property type="match status" value="1"/>
</dbReference>
<dbReference type="Proteomes" id="UP001159405">
    <property type="component" value="Unassembled WGS sequence"/>
</dbReference>
<comment type="function">
    <text evidence="11">Transcriptional regulator that controls a genetic switch in male development. It is necessary and sufficient for initiating male sex determination by directing the development of supporting cell precursors (pre-Sertoli cells) as Sertoli rather than granulosa cells. Involved in different aspects of gene regulation including promoter activation or repression. Binds to the DNA consensus sequence 5'-[AT]AACAA[AT]-3'. SRY HMG box recognizes DNA by partial intercalation in the minor groove and promotes DNA bending. Also involved in pre-mRNA splicing. In male adult brain involved in the maintenance of motor functions of dopaminergic neurons.</text>
</comment>
<evidence type="ECO:0000256" key="12">
    <source>
        <dbReference type="PROSITE-ProRule" id="PRU00267"/>
    </source>
</evidence>
<evidence type="ECO:0000256" key="3">
    <source>
        <dbReference type="ARBA" id="ARBA00019052"/>
    </source>
</evidence>
<feature type="DNA-binding region" description="HMG box" evidence="12">
    <location>
        <begin position="36"/>
        <end position="104"/>
    </location>
</feature>
<gene>
    <name evidence="14" type="ORF">PLOB_00000177</name>
</gene>
<keyword evidence="12" id="KW-0539">Nucleus</keyword>
<evidence type="ECO:0000313" key="15">
    <source>
        <dbReference type="Proteomes" id="UP001159405"/>
    </source>
</evidence>
<dbReference type="PANTHER" id="PTHR10270:SF161">
    <property type="entry name" value="SEX-DETERMINING REGION Y PROTEIN"/>
    <property type="match status" value="1"/>
</dbReference>
<dbReference type="Pfam" id="PF00505">
    <property type="entry name" value="HMG_box"/>
    <property type="match status" value="1"/>
</dbReference>
<comment type="caution">
    <text evidence="14">The sequence shown here is derived from an EMBL/GenBank/DDBJ whole genome shotgun (WGS) entry which is preliminary data.</text>
</comment>
<evidence type="ECO:0000259" key="13">
    <source>
        <dbReference type="PROSITE" id="PS50118"/>
    </source>
</evidence>
<keyword evidence="7 12" id="KW-0238">DNA-binding</keyword>
<feature type="non-terminal residue" evidence="14">
    <location>
        <position position="194"/>
    </location>
</feature>
<feature type="domain" description="HMG box" evidence="13">
    <location>
        <begin position="36"/>
        <end position="104"/>
    </location>
</feature>
<evidence type="ECO:0000256" key="4">
    <source>
        <dbReference type="ARBA" id="ARBA00022782"/>
    </source>
</evidence>
<keyword evidence="4" id="KW-0221">Differentiation</keyword>
<keyword evidence="15" id="KW-1185">Reference proteome</keyword>
<sequence>MVSFKSIVINSLKDVSSLQNASKVGDLIGMNSETHIKRPMNCFMVWSREKRYNILKEHPGINNAEVSKALGAAWRKLSEEDKEPYVEEARRLNEQHKVENPGYKYQPKRRKPCKRSKRRAEKKAIASTAASFTKFETSGTTGGKIHFPFKGFPDPGIPQLEKMQGRPLIWFPSNHGPQCFSGSFQPSSLRLCSC</sequence>
<keyword evidence="8" id="KW-0010">Activator</keyword>
<name>A0ABN8MTL7_9CNID</name>
<evidence type="ECO:0000256" key="6">
    <source>
        <dbReference type="ARBA" id="ARBA00022928"/>
    </source>
</evidence>
<dbReference type="PANTHER" id="PTHR10270">
    <property type="entry name" value="SOX TRANSCRIPTION FACTOR"/>
    <property type="match status" value="1"/>
</dbReference>
<dbReference type="CDD" id="cd22004">
    <property type="entry name" value="HMG-box_SOX"/>
    <property type="match status" value="1"/>
</dbReference>
<evidence type="ECO:0000256" key="10">
    <source>
        <dbReference type="ARBA" id="ARBA00032498"/>
    </source>
</evidence>
<evidence type="ECO:0000256" key="2">
    <source>
        <dbReference type="ARBA" id="ARBA00005998"/>
    </source>
</evidence>
<evidence type="ECO:0000256" key="11">
    <source>
        <dbReference type="ARBA" id="ARBA00045821"/>
    </source>
</evidence>
<evidence type="ECO:0000256" key="7">
    <source>
        <dbReference type="ARBA" id="ARBA00023125"/>
    </source>
</evidence>
<dbReference type="Gene3D" id="1.10.30.10">
    <property type="entry name" value="High mobility group box domain"/>
    <property type="match status" value="1"/>
</dbReference>
<evidence type="ECO:0000256" key="8">
    <source>
        <dbReference type="ARBA" id="ARBA00023159"/>
    </source>
</evidence>
<proteinExistence type="inferred from homology"/>
<accession>A0ABN8MTL7</accession>
<organism evidence="14 15">
    <name type="scientific">Porites lobata</name>
    <dbReference type="NCBI Taxonomy" id="104759"/>
    <lineage>
        <taxon>Eukaryota</taxon>
        <taxon>Metazoa</taxon>
        <taxon>Cnidaria</taxon>
        <taxon>Anthozoa</taxon>
        <taxon>Hexacorallia</taxon>
        <taxon>Scleractinia</taxon>
        <taxon>Fungiina</taxon>
        <taxon>Poritidae</taxon>
        <taxon>Porites</taxon>
    </lineage>
</organism>
<reference evidence="14 15" key="1">
    <citation type="submission" date="2022-05" db="EMBL/GenBank/DDBJ databases">
        <authorList>
            <consortium name="Genoscope - CEA"/>
            <person name="William W."/>
        </authorList>
    </citation>
    <scope>NUCLEOTIDE SEQUENCE [LARGE SCALE GENOMIC DNA]</scope>
</reference>
<dbReference type="InterPro" id="IPR009071">
    <property type="entry name" value="HMG_box_dom"/>
</dbReference>
<evidence type="ECO:0000256" key="9">
    <source>
        <dbReference type="ARBA" id="ARBA00023163"/>
    </source>
</evidence>
<dbReference type="PROSITE" id="PS50118">
    <property type="entry name" value="HMG_BOX_2"/>
    <property type="match status" value="1"/>
</dbReference>
<comment type="similarity">
    <text evidence="2">Belongs to the SRY family.</text>
</comment>
<dbReference type="InterPro" id="IPR050140">
    <property type="entry name" value="SRY-related_HMG-box_TF-like"/>
</dbReference>
<keyword evidence="9" id="KW-0804">Transcription</keyword>
<evidence type="ECO:0000256" key="1">
    <source>
        <dbReference type="ARBA" id="ARBA00004324"/>
    </source>
</evidence>
<evidence type="ECO:0000256" key="5">
    <source>
        <dbReference type="ARBA" id="ARBA00022860"/>
    </source>
</evidence>
<comment type="subcellular location">
    <subcellularLocation>
        <location evidence="1">Nucleus speckle</location>
    </subcellularLocation>
</comment>
<evidence type="ECO:0000313" key="14">
    <source>
        <dbReference type="EMBL" id="CAH3032670.1"/>
    </source>
</evidence>